<keyword evidence="1" id="KW-0732">Signal</keyword>
<gene>
    <name evidence="2" type="ORF">LTR69_006737</name>
</gene>
<proteinExistence type="predicted"/>
<name>A0ABR0J7T7_9EURO</name>
<feature type="chain" id="PRO_5046145793" description="Ecp2 effector protein domain-containing protein" evidence="1">
    <location>
        <begin position="19"/>
        <end position="288"/>
    </location>
</feature>
<accession>A0ABR0J7T7</accession>
<dbReference type="EMBL" id="JAVRRF010000014">
    <property type="protein sequence ID" value="KAK5058332.1"/>
    <property type="molecule type" value="Genomic_DNA"/>
</dbReference>
<dbReference type="Proteomes" id="UP001345691">
    <property type="component" value="Unassembled WGS sequence"/>
</dbReference>
<evidence type="ECO:0000256" key="1">
    <source>
        <dbReference type="SAM" id="SignalP"/>
    </source>
</evidence>
<sequence length="288" mass="32127">MVKAKVLLAAGLSALVAANPVTYSPVAPSATTDVGTLTIAPGVEVTPPTGPPIRHQLIPPTFNASNLLDGARDMAEKTRTQTPSFTTIVGNGTRTTSHHEGTELQTLDSRYLRPGEVVLGCHGKCPKIVRKIDLSLPVPTHSCVRDALTALANWRKYCDNADRWNLGKNFANAQNVILCFNHAPDVETCCGKWVEKDDRNTFGVLHPSESGTKKQVIQRGWDEYNIEYDRCRRFRPENDEQYIYYMQNLDRYDIEDADDTGRVINSFPPRYNPEGEGFMVTRNNYLAV</sequence>
<evidence type="ECO:0008006" key="4">
    <source>
        <dbReference type="Google" id="ProtNLM"/>
    </source>
</evidence>
<comment type="caution">
    <text evidence="2">The sequence shown here is derived from an EMBL/GenBank/DDBJ whole genome shotgun (WGS) entry which is preliminary data.</text>
</comment>
<protein>
    <recommendedName>
        <fullName evidence="4">Ecp2 effector protein domain-containing protein</fullName>
    </recommendedName>
</protein>
<evidence type="ECO:0000313" key="2">
    <source>
        <dbReference type="EMBL" id="KAK5058332.1"/>
    </source>
</evidence>
<feature type="signal peptide" evidence="1">
    <location>
        <begin position="1"/>
        <end position="18"/>
    </location>
</feature>
<organism evidence="2 3">
    <name type="scientific">Exophiala sideris</name>
    <dbReference type="NCBI Taxonomy" id="1016849"/>
    <lineage>
        <taxon>Eukaryota</taxon>
        <taxon>Fungi</taxon>
        <taxon>Dikarya</taxon>
        <taxon>Ascomycota</taxon>
        <taxon>Pezizomycotina</taxon>
        <taxon>Eurotiomycetes</taxon>
        <taxon>Chaetothyriomycetidae</taxon>
        <taxon>Chaetothyriales</taxon>
        <taxon>Herpotrichiellaceae</taxon>
        <taxon>Exophiala</taxon>
    </lineage>
</organism>
<reference evidence="2 3" key="1">
    <citation type="submission" date="2023-08" db="EMBL/GenBank/DDBJ databases">
        <title>Black Yeasts Isolated from many extreme environments.</title>
        <authorList>
            <person name="Coleine C."/>
            <person name="Stajich J.E."/>
            <person name="Selbmann L."/>
        </authorList>
    </citation>
    <scope>NUCLEOTIDE SEQUENCE [LARGE SCALE GENOMIC DNA]</scope>
    <source>
        <strain evidence="2 3">CCFEE 6328</strain>
    </source>
</reference>
<evidence type="ECO:0000313" key="3">
    <source>
        <dbReference type="Proteomes" id="UP001345691"/>
    </source>
</evidence>
<keyword evidence="3" id="KW-1185">Reference proteome</keyword>